<comment type="caution">
    <text evidence="2">The sequence shown here is derived from an EMBL/GenBank/DDBJ whole genome shotgun (WGS) entry which is preliminary data.</text>
</comment>
<gene>
    <name evidence="2" type="ORF">Ocin01_01662</name>
</gene>
<feature type="region of interest" description="Disordered" evidence="1">
    <location>
        <begin position="597"/>
        <end position="619"/>
    </location>
</feature>
<feature type="region of interest" description="Disordered" evidence="1">
    <location>
        <begin position="371"/>
        <end position="396"/>
    </location>
</feature>
<feature type="compositionally biased region" description="Basic residues" evidence="1">
    <location>
        <begin position="1"/>
        <end position="12"/>
    </location>
</feature>
<reference evidence="2 3" key="1">
    <citation type="journal article" date="2016" name="Genome Biol. Evol.">
        <title>Gene Family Evolution Reflects Adaptation to Soil Environmental Stressors in the Genome of the Collembolan Orchesella cincta.</title>
        <authorList>
            <person name="Faddeeva-Vakhrusheva A."/>
            <person name="Derks M.F."/>
            <person name="Anvar S.Y."/>
            <person name="Agamennone V."/>
            <person name="Suring W."/>
            <person name="Smit S."/>
            <person name="van Straalen N.M."/>
            <person name="Roelofs D."/>
        </authorList>
    </citation>
    <scope>NUCLEOTIDE SEQUENCE [LARGE SCALE GENOMIC DNA]</scope>
    <source>
        <tissue evidence="2">Mixed pool</tissue>
    </source>
</reference>
<keyword evidence="3" id="KW-1185">Reference proteome</keyword>
<evidence type="ECO:0000313" key="2">
    <source>
        <dbReference type="EMBL" id="ODN05003.1"/>
    </source>
</evidence>
<dbReference type="Proteomes" id="UP000094527">
    <property type="component" value="Unassembled WGS sequence"/>
</dbReference>
<feature type="compositionally biased region" description="Polar residues" evidence="1">
    <location>
        <begin position="558"/>
        <end position="570"/>
    </location>
</feature>
<sequence length="619" mass="67646">MLIPRVAKKKPVSRSPKLQSPKDEVKVEECEVDDMITASDNNVDDSNPDDVGAKLDGINKDDLVSDAEEEKQECLLNSNESVQMDTTEMKEQPGFLTHTAKTQRIESKDEISTTGVNKKPAGMETDKVVLSDDHAEAEIPEVLSTLGLTVSPKSSNKNSTSSSSSPVPDDPSSANQEAGAASEEAQVPSEELPVGKLRSSVADAEGNRLVKGYRHGLREANEYALNYICTEFHHPVITSFRELTKSDISTIVGSGKLKKSCNSLEQSVIYLGLIDLLATVNNNPFYGESGNGKFSKTVSNSVQKILLEFKNIIGLWALSGNENLSSRYVLVLRYLRQLVPMFKRAGFDEKFGNILDCIEKEVQRCKMNQEKLKSMNSSENSVDKKMTSDSQDGDPRSALNEIVLNVNLHVKDDDSDDDDVTMLSEEKVPQIFGKPLKAKTTEGKKPRKSKKSTDPSGLGKKSGDNNVLKTPTSHAPVKAKNLPKPKTLASAFQSTSSPKSTSSKPALPLDKSSKTAAVKRNANEELTNGNESSKKMKLDESPDQANPKEQRGIKNFFQVRNASPDNAESVNKTKEPVASPSVAKPAVNAFALMMNRSREMAQKKKLDKPSTSQRPTVKT</sequence>
<feature type="region of interest" description="Disordered" evidence="1">
    <location>
        <begin position="1"/>
        <end position="27"/>
    </location>
</feature>
<proteinExistence type="predicted"/>
<dbReference type="AlphaFoldDB" id="A0A1D2NIB1"/>
<evidence type="ECO:0000313" key="3">
    <source>
        <dbReference type="Proteomes" id="UP000094527"/>
    </source>
</evidence>
<evidence type="ECO:0000256" key="1">
    <source>
        <dbReference type="SAM" id="MobiDB-lite"/>
    </source>
</evidence>
<feature type="compositionally biased region" description="Basic and acidic residues" evidence="1">
    <location>
        <begin position="597"/>
        <end position="608"/>
    </location>
</feature>
<feature type="compositionally biased region" description="Basic and acidic residues" evidence="1">
    <location>
        <begin position="532"/>
        <end position="552"/>
    </location>
</feature>
<feature type="region of interest" description="Disordered" evidence="1">
    <location>
        <begin position="425"/>
        <end position="584"/>
    </location>
</feature>
<protein>
    <submittedName>
        <fullName evidence="2">Uncharacterized protein</fullName>
    </submittedName>
</protein>
<accession>A0A1D2NIB1</accession>
<feature type="compositionally biased region" description="Polar residues" evidence="1">
    <location>
        <begin position="75"/>
        <end position="86"/>
    </location>
</feature>
<feature type="compositionally biased region" description="Low complexity" evidence="1">
    <location>
        <begin position="494"/>
        <end position="505"/>
    </location>
</feature>
<organism evidence="2 3">
    <name type="scientific">Orchesella cincta</name>
    <name type="common">Springtail</name>
    <name type="synonym">Podura cincta</name>
    <dbReference type="NCBI Taxonomy" id="48709"/>
    <lineage>
        <taxon>Eukaryota</taxon>
        <taxon>Metazoa</taxon>
        <taxon>Ecdysozoa</taxon>
        <taxon>Arthropoda</taxon>
        <taxon>Hexapoda</taxon>
        <taxon>Collembola</taxon>
        <taxon>Entomobryomorpha</taxon>
        <taxon>Entomobryoidea</taxon>
        <taxon>Orchesellidae</taxon>
        <taxon>Orchesellinae</taxon>
        <taxon>Orchesella</taxon>
    </lineage>
</organism>
<feature type="compositionally biased region" description="Polar residues" evidence="1">
    <location>
        <begin position="609"/>
        <end position="619"/>
    </location>
</feature>
<feature type="compositionally biased region" description="Polar residues" evidence="1">
    <location>
        <begin position="464"/>
        <end position="473"/>
    </location>
</feature>
<feature type="compositionally biased region" description="Low complexity" evidence="1">
    <location>
        <begin position="149"/>
        <end position="173"/>
    </location>
</feature>
<name>A0A1D2NIB1_ORCCI</name>
<dbReference type="EMBL" id="LJIJ01000031">
    <property type="protein sequence ID" value="ODN05003.1"/>
    <property type="molecule type" value="Genomic_DNA"/>
</dbReference>
<feature type="region of interest" description="Disordered" evidence="1">
    <location>
        <begin position="149"/>
        <end position="199"/>
    </location>
</feature>
<feature type="region of interest" description="Disordered" evidence="1">
    <location>
        <begin position="75"/>
        <end position="125"/>
    </location>
</feature>